<keyword evidence="1" id="KW-0472">Membrane</keyword>
<dbReference type="AlphaFoldDB" id="A0A3N4ITX6"/>
<evidence type="ECO:0000313" key="2">
    <source>
        <dbReference type="EMBL" id="RPA88807.1"/>
    </source>
</evidence>
<keyword evidence="1" id="KW-0812">Transmembrane</keyword>
<feature type="transmembrane region" description="Helical" evidence="1">
    <location>
        <begin position="7"/>
        <end position="25"/>
    </location>
</feature>
<reference evidence="2 3" key="1">
    <citation type="journal article" date="2018" name="Nat. Ecol. Evol.">
        <title>Pezizomycetes genomes reveal the molecular basis of ectomycorrhizal truffle lifestyle.</title>
        <authorList>
            <person name="Murat C."/>
            <person name="Payen T."/>
            <person name="Noel B."/>
            <person name="Kuo A."/>
            <person name="Morin E."/>
            <person name="Chen J."/>
            <person name="Kohler A."/>
            <person name="Krizsan K."/>
            <person name="Balestrini R."/>
            <person name="Da Silva C."/>
            <person name="Montanini B."/>
            <person name="Hainaut M."/>
            <person name="Levati E."/>
            <person name="Barry K.W."/>
            <person name="Belfiori B."/>
            <person name="Cichocki N."/>
            <person name="Clum A."/>
            <person name="Dockter R.B."/>
            <person name="Fauchery L."/>
            <person name="Guy J."/>
            <person name="Iotti M."/>
            <person name="Le Tacon F."/>
            <person name="Lindquist E.A."/>
            <person name="Lipzen A."/>
            <person name="Malagnac F."/>
            <person name="Mello A."/>
            <person name="Molinier V."/>
            <person name="Miyauchi S."/>
            <person name="Poulain J."/>
            <person name="Riccioni C."/>
            <person name="Rubini A."/>
            <person name="Sitrit Y."/>
            <person name="Splivallo R."/>
            <person name="Traeger S."/>
            <person name="Wang M."/>
            <person name="Zifcakova L."/>
            <person name="Wipf D."/>
            <person name="Zambonelli A."/>
            <person name="Paolocci F."/>
            <person name="Nowrousian M."/>
            <person name="Ottonello S."/>
            <person name="Baldrian P."/>
            <person name="Spatafora J.W."/>
            <person name="Henrissat B."/>
            <person name="Nagy L.G."/>
            <person name="Aury J.M."/>
            <person name="Wincker P."/>
            <person name="Grigoriev I.V."/>
            <person name="Bonfante P."/>
            <person name="Martin F.M."/>
        </authorList>
    </citation>
    <scope>NUCLEOTIDE SEQUENCE [LARGE SCALE GENOMIC DNA]</scope>
    <source>
        <strain evidence="2 3">120613-1</strain>
    </source>
</reference>
<feature type="transmembrane region" description="Helical" evidence="1">
    <location>
        <begin position="79"/>
        <end position="100"/>
    </location>
</feature>
<dbReference type="EMBL" id="ML120663">
    <property type="protein sequence ID" value="RPA88807.1"/>
    <property type="molecule type" value="Genomic_DNA"/>
</dbReference>
<accession>A0A3N4ITX6</accession>
<name>A0A3N4ITX6_9PEZI</name>
<evidence type="ECO:0000256" key="1">
    <source>
        <dbReference type="SAM" id="Phobius"/>
    </source>
</evidence>
<dbReference type="Proteomes" id="UP000276215">
    <property type="component" value="Unassembled WGS sequence"/>
</dbReference>
<organism evidence="2 3">
    <name type="scientific">Choiromyces venosus 120613-1</name>
    <dbReference type="NCBI Taxonomy" id="1336337"/>
    <lineage>
        <taxon>Eukaryota</taxon>
        <taxon>Fungi</taxon>
        <taxon>Dikarya</taxon>
        <taxon>Ascomycota</taxon>
        <taxon>Pezizomycotina</taxon>
        <taxon>Pezizomycetes</taxon>
        <taxon>Pezizales</taxon>
        <taxon>Tuberaceae</taxon>
        <taxon>Choiromyces</taxon>
    </lineage>
</organism>
<protein>
    <submittedName>
        <fullName evidence="2">Uncharacterized protein</fullName>
    </submittedName>
</protein>
<keyword evidence="1" id="KW-1133">Transmembrane helix</keyword>
<sequence>MRLSARSIICFMVPSGGLVVGLNWHSLVVLSVYYASLLDLPIWAISWLFTFFSSQYEILTIFHPWFVFALNLVKYAHSFLLASLSFLCSYFLCYINLVLLSPMSFSSHLLLL</sequence>
<proteinExistence type="predicted"/>
<keyword evidence="3" id="KW-1185">Reference proteome</keyword>
<gene>
    <name evidence="2" type="ORF">L873DRAFT_826768</name>
</gene>
<evidence type="ECO:0000313" key="3">
    <source>
        <dbReference type="Proteomes" id="UP000276215"/>
    </source>
</evidence>